<feature type="compositionally biased region" description="Low complexity" evidence="1">
    <location>
        <begin position="317"/>
        <end position="407"/>
    </location>
</feature>
<evidence type="ECO:0000256" key="1">
    <source>
        <dbReference type="SAM" id="MobiDB-lite"/>
    </source>
</evidence>
<gene>
    <name evidence="2" type="ORF">MAUB_42630</name>
</gene>
<feature type="compositionally biased region" description="Low complexity" evidence="1">
    <location>
        <begin position="416"/>
        <end position="474"/>
    </location>
</feature>
<sequence length="517" mass="49014">MQVAVRPRINMGIALAGAGAIALAPIAQPMPAIAELQARAVSSAKVALTAAVNPIDQWGQIIRDALANGGALVHTYMQNPAPILHQLIINALGYGGQTFAALQASFGNLVDQLRLDNPYGFPVGVQQGISQILAGQIYNGYNTLFGAGLGLIIGPVFPLLGLLQIPVTMVQNVANVVAQVPNILLGVGLGAIGTMNGVMQATAFQVQAVVDALKTGDLVGAVGAVVATPGAVVNSLLNGFALSGAPGILSPGGIIDTVIQALNSIAHAIAPTTPAPVAAKVADAGPAVLPSAALSAATVTLGAEKVTAPDTAKVAATKTAPAEPAAAAPAATGPAAGAPAAASPETPSTATEPKPESGTTSGGTTTPNGGSSAPTGGTGTAGEPTKPSGSTDSGTGSGSTTTPKGGTDTAGGTGTTGTTAGTKTGTTGEPTKPTKPSGSTGSETGSGSTTTPNGGTSTTGGTKTGTPGKTGEPTKPTKPAKPSGSTGSGTGSGSSGSGSGSGSGASASGGGASHAAA</sequence>
<evidence type="ECO:0000313" key="3">
    <source>
        <dbReference type="Proteomes" id="UP000465609"/>
    </source>
</evidence>
<dbReference type="RefSeq" id="WP_138228788.1">
    <property type="nucleotide sequence ID" value="NZ_AP022577.1"/>
</dbReference>
<accession>A0ABM7IHZ3</accession>
<protein>
    <recommendedName>
        <fullName evidence="4">PE-PGRS family protein</fullName>
    </recommendedName>
</protein>
<organism evidence="2 3">
    <name type="scientific">Mycolicibacterium aubagnense</name>
    <dbReference type="NCBI Taxonomy" id="319707"/>
    <lineage>
        <taxon>Bacteria</taxon>
        <taxon>Bacillati</taxon>
        <taxon>Actinomycetota</taxon>
        <taxon>Actinomycetes</taxon>
        <taxon>Mycobacteriales</taxon>
        <taxon>Mycobacteriaceae</taxon>
        <taxon>Mycolicibacterium</taxon>
    </lineage>
</organism>
<evidence type="ECO:0008006" key="4">
    <source>
        <dbReference type="Google" id="ProtNLM"/>
    </source>
</evidence>
<feature type="compositionally biased region" description="Gly residues" evidence="1">
    <location>
        <begin position="486"/>
        <end position="517"/>
    </location>
</feature>
<dbReference type="EMBL" id="AP022577">
    <property type="protein sequence ID" value="BBX86390.1"/>
    <property type="molecule type" value="Genomic_DNA"/>
</dbReference>
<keyword evidence="3" id="KW-1185">Reference proteome</keyword>
<evidence type="ECO:0000313" key="2">
    <source>
        <dbReference type="EMBL" id="BBX86390.1"/>
    </source>
</evidence>
<proteinExistence type="predicted"/>
<feature type="region of interest" description="Disordered" evidence="1">
    <location>
        <begin position="317"/>
        <end position="517"/>
    </location>
</feature>
<dbReference type="Proteomes" id="UP000465609">
    <property type="component" value="Chromosome"/>
</dbReference>
<name>A0ABM7IHZ3_9MYCO</name>
<reference evidence="2 3" key="1">
    <citation type="journal article" date="2019" name="Emerg. Microbes Infect.">
        <title>Comprehensive subspecies identification of 175 nontuberculous mycobacteria species based on 7547 genomic profiles.</title>
        <authorList>
            <person name="Matsumoto Y."/>
            <person name="Kinjo T."/>
            <person name="Motooka D."/>
            <person name="Nabeya D."/>
            <person name="Jung N."/>
            <person name="Uechi K."/>
            <person name="Horii T."/>
            <person name="Iida T."/>
            <person name="Fujita J."/>
            <person name="Nakamura S."/>
        </authorList>
    </citation>
    <scope>NUCLEOTIDE SEQUENCE [LARGE SCALE GENOMIC DNA]</scope>
    <source>
        <strain evidence="2 3">JCM 15296</strain>
    </source>
</reference>